<evidence type="ECO:0000313" key="3">
    <source>
        <dbReference type="EMBL" id="HIZ65974.1"/>
    </source>
</evidence>
<evidence type="ECO:0000313" key="4">
    <source>
        <dbReference type="Proteomes" id="UP000824056"/>
    </source>
</evidence>
<sequence length="630" mass="64037">MKNKWIIAIFLSSLLAFSGCRQTEASGTVSSGTEEEGTADSAVQNVQTVSEEDMFSDRDMETQYDEENSIRITLSGTSAACDSDAVHISDNVITITEEGTYILSGTLEDGMVIIDGEDTEKFQLVLDNAEITNTKSAAVYIMEADKVVITTASGSENLLANSGEYVQIDDNNIDAAVFSKADLTLNGEGMLTVNAQEGHGIVCKDDLALTSGNYKITAPDHGLSGKDSVRIAGGMYTIVSGKDGIHAENNDDASRGFLYVADGTFDIISEGDGMSAGTYLQVEEGDFTIESGGGSANAAMHSDTLDFAPGGQGQTVGQTAETEDSVSTKGMKAATGLFLYGGTFSIDSADDGLHSNGDVDISGGDFAMATGDDGIHGDSAVRVSGGNLNISQSYEGIEGLSIDITGGNINLIASDDGLNAAGGNDSSGMEGRGGDEFSATEGAYIAISGGTLHVNASGDGLDSNGSLTVTGGETYVSGPTNDGNGSLDYAGEAAISGGIFVAAGSSGMAQNFGEDSTQGVMMVTVDSCSAGSTISLTDSSGNELVSWQADKAYNSVIISCPEITQGSAYTLNTDGNTAEITMSSLVYGSGGMNPGGMGSGNIGAGGMNPGDMGGTMNKHGESGANRGGRP</sequence>
<reference evidence="3" key="2">
    <citation type="submission" date="2021-04" db="EMBL/GenBank/DDBJ databases">
        <authorList>
            <person name="Gilroy R."/>
        </authorList>
    </citation>
    <scope>NUCLEOTIDE SEQUENCE</scope>
    <source>
        <strain evidence="3">1068</strain>
    </source>
</reference>
<keyword evidence="2" id="KW-0732">Signal</keyword>
<dbReference type="InterPro" id="IPR025584">
    <property type="entry name" value="Cthe_2159"/>
</dbReference>
<proteinExistence type="predicted"/>
<dbReference type="EMBL" id="DXBG01000202">
    <property type="protein sequence ID" value="HIZ65974.1"/>
    <property type="molecule type" value="Genomic_DNA"/>
</dbReference>
<evidence type="ECO:0000256" key="2">
    <source>
        <dbReference type="SAM" id="SignalP"/>
    </source>
</evidence>
<dbReference type="Pfam" id="PF14262">
    <property type="entry name" value="Cthe_2159"/>
    <property type="match status" value="1"/>
</dbReference>
<feature type="region of interest" description="Disordered" evidence="1">
    <location>
        <begin position="606"/>
        <end position="630"/>
    </location>
</feature>
<evidence type="ECO:0000256" key="1">
    <source>
        <dbReference type="SAM" id="MobiDB-lite"/>
    </source>
</evidence>
<dbReference type="Proteomes" id="UP000824056">
    <property type="component" value="Unassembled WGS sequence"/>
</dbReference>
<gene>
    <name evidence="3" type="ORF">H9809_08785</name>
</gene>
<name>A0A9D2FRD2_9FIRM</name>
<comment type="caution">
    <text evidence="3">The sequence shown here is derived from an EMBL/GenBank/DDBJ whole genome shotgun (WGS) entry which is preliminary data.</text>
</comment>
<accession>A0A9D2FRD2</accession>
<organism evidence="3 4">
    <name type="scientific">Candidatus Blautia pullicola</name>
    <dbReference type="NCBI Taxonomy" id="2838498"/>
    <lineage>
        <taxon>Bacteria</taxon>
        <taxon>Bacillati</taxon>
        <taxon>Bacillota</taxon>
        <taxon>Clostridia</taxon>
        <taxon>Lachnospirales</taxon>
        <taxon>Lachnospiraceae</taxon>
        <taxon>Blautia</taxon>
    </lineage>
</organism>
<dbReference type="AlphaFoldDB" id="A0A9D2FRD2"/>
<feature type="signal peptide" evidence="2">
    <location>
        <begin position="1"/>
        <end position="18"/>
    </location>
</feature>
<dbReference type="PROSITE" id="PS51257">
    <property type="entry name" value="PROKAR_LIPOPROTEIN"/>
    <property type="match status" value="1"/>
</dbReference>
<feature type="chain" id="PRO_5038650350" evidence="2">
    <location>
        <begin position="19"/>
        <end position="630"/>
    </location>
</feature>
<protein>
    <submittedName>
        <fullName evidence="3">Carbohydrate-binding domain-containing protein</fullName>
    </submittedName>
</protein>
<reference evidence="3" key="1">
    <citation type="journal article" date="2021" name="PeerJ">
        <title>Extensive microbial diversity within the chicken gut microbiome revealed by metagenomics and culture.</title>
        <authorList>
            <person name="Gilroy R."/>
            <person name="Ravi A."/>
            <person name="Getino M."/>
            <person name="Pursley I."/>
            <person name="Horton D.L."/>
            <person name="Alikhan N.F."/>
            <person name="Baker D."/>
            <person name="Gharbi K."/>
            <person name="Hall N."/>
            <person name="Watson M."/>
            <person name="Adriaenssens E.M."/>
            <person name="Foster-Nyarko E."/>
            <person name="Jarju S."/>
            <person name="Secka A."/>
            <person name="Antonio M."/>
            <person name="Oren A."/>
            <person name="Chaudhuri R.R."/>
            <person name="La Ragione R."/>
            <person name="Hildebrand F."/>
            <person name="Pallen M.J."/>
        </authorList>
    </citation>
    <scope>NUCLEOTIDE SEQUENCE</scope>
    <source>
        <strain evidence="3">1068</strain>
    </source>
</reference>